<proteinExistence type="inferred from homology"/>
<evidence type="ECO:0000256" key="3">
    <source>
        <dbReference type="SAM" id="SignalP"/>
    </source>
</evidence>
<dbReference type="PANTHER" id="PTHR30469">
    <property type="entry name" value="MULTIDRUG RESISTANCE PROTEIN MDTA"/>
    <property type="match status" value="1"/>
</dbReference>
<dbReference type="InterPro" id="IPR058637">
    <property type="entry name" value="YknX-like_C"/>
</dbReference>
<dbReference type="InterPro" id="IPR058624">
    <property type="entry name" value="MdtA-like_HH"/>
</dbReference>
<feature type="domain" description="Multidrug resistance protein MdtA-like barrel-sandwich hybrid" evidence="5">
    <location>
        <begin position="70"/>
        <end position="195"/>
    </location>
</feature>
<feature type="signal peptide" evidence="3">
    <location>
        <begin position="1"/>
        <end position="20"/>
    </location>
</feature>
<dbReference type="PANTHER" id="PTHR30469:SF11">
    <property type="entry name" value="BLL4320 PROTEIN"/>
    <property type="match status" value="1"/>
</dbReference>
<dbReference type="Proteomes" id="UP000267049">
    <property type="component" value="Unassembled WGS sequence"/>
</dbReference>
<dbReference type="Gene3D" id="2.40.420.20">
    <property type="match status" value="1"/>
</dbReference>
<sequence>MRRTLLVTALMMAVACGVTACGGGEAGPGGAAAGGPPGGEMKLPVEVITVQPQALSAGLQTVGSLRADESVVVRPEVAGRISRIHFSEGGHISAGQPLFSLDGSIAQASLNEAMANLANTRAAAARAGQLVGDKLIARSDYDKARAALGVDEARVASARTALGKMTLVAPFAGQLGLRSVSVGEFVSVGQDLVTLVRLDPIEVDFSVPETVLAQLRSGQKVKLTVDAFPGDTFGGDVVAIDPVIDSNTRSAKLRARIPNPDGRLRPGQFARLQLDTGNDSADALLLPEQALMQDGDTRFVYTVVDGKAKKTVVRTGVRVPGKVQVVEGLKAGDMVITAGQGKPMMHDGMGVMPLPSEGAAPAASAAKPKPETPAEPAAEPAAAAAEQPKK</sequence>
<dbReference type="Gene3D" id="2.40.50.100">
    <property type="match status" value="1"/>
</dbReference>
<dbReference type="Gene3D" id="1.10.287.470">
    <property type="entry name" value="Helix hairpin bin"/>
    <property type="match status" value="1"/>
</dbReference>
<dbReference type="GO" id="GO:1990281">
    <property type="term" value="C:efflux pump complex"/>
    <property type="evidence" value="ECO:0007669"/>
    <property type="project" value="TreeGrafter"/>
</dbReference>
<dbReference type="InterPro" id="IPR006143">
    <property type="entry name" value="RND_pump_MFP"/>
</dbReference>
<accession>A0A3M8SN51</accession>
<dbReference type="PROSITE" id="PS51257">
    <property type="entry name" value="PROKAR_LIPOPROTEIN"/>
    <property type="match status" value="1"/>
</dbReference>
<evidence type="ECO:0000259" key="5">
    <source>
        <dbReference type="Pfam" id="PF25917"/>
    </source>
</evidence>
<evidence type="ECO:0000259" key="4">
    <source>
        <dbReference type="Pfam" id="PF25876"/>
    </source>
</evidence>
<dbReference type="InterPro" id="IPR058792">
    <property type="entry name" value="Beta-barrel_RND_2"/>
</dbReference>
<evidence type="ECO:0000313" key="9">
    <source>
        <dbReference type="Proteomes" id="UP000267049"/>
    </source>
</evidence>
<evidence type="ECO:0000259" key="6">
    <source>
        <dbReference type="Pfam" id="PF25954"/>
    </source>
</evidence>
<evidence type="ECO:0000256" key="1">
    <source>
        <dbReference type="ARBA" id="ARBA00009477"/>
    </source>
</evidence>
<feature type="domain" description="Multidrug resistance protein MdtA-like alpha-helical hairpin" evidence="4">
    <location>
        <begin position="106"/>
        <end position="162"/>
    </location>
</feature>
<dbReference type="NCBIfam" id="TIGR01730">
    <property type="entry name" value="RND_mfp"/>
    <property type="match status" value="1"/>
</dbReference>
<feature type="domain" description="CusB-like beta-barrel" evidence="6">
    <location>
        <begin position="203"/>
        <end position="276"/>
    </location>
</feature>
<dbReference type="OrthoDB" id="9816569at2"/>
<feature type="region of interest" description="Disordered" evidence="2">
    <location>
        <begin position="352"/>
        <end position="390"/>
    </location>
</feature>
<comment type="similarity">
    <text evidence="1">Belongs to the membrane fusion protein (MFP) (TC 8.A.1) family.</text>
</comment>
<dbReference type="FunFam" id="2.40.30.170:FF:000010">
    <property type="entry name" value="Efflux RND transporter periplasmic adaptor subunit"/>
    <property type="match status" value="1"/>
</dbReference>
<dbReference type="InterPro" id="IPR058625">
    <property type="entry name" value="MdtA-like_BSH"/>
</dbReference>
<evidence type="ECO:0000313" key="8">
    <source>
        <dbReference type="EMBL" id="RNF82233.1"/>
    </source>
</evidence>
<feature type="domain" description="YknX-like C-terminal permuted SH3-like" evidence="7">
    <location>
        <begin position="284"/>
        <end position="351"/>
    </location>
</feature>
<organism evidence="8 9">
    <name type="scientific">Montanilutibacter psychrotolerans</name>
    <dbReference type="NCBI Taxonomy" id="1327343"/>
    <lineage>
        <taxon>Bacteria</taxon>
        <taxon>Pseudomonadati</taxon>
        <taxon>Pseudomonadota</taxon>
        <taxon>Gammaproteobacteria</taxon>
        <taxon>Lysobacterales</taxon>
        <taxon>Lysobacteraceae</taxon>
        <taxon>Montanilutibacter</taxon>
    </lineage>
</organism>
<reference evidence="8 9" key="1">
    <citation type="submission" date="2018-11" db="EMBL/GenBank/DDBJ databases">
        <title>Lysobacter cryohumiis sp. nov., isolated from soil in the Tianshan Mountains, Xinjiang, China.</title>
        <authorList>
            <person name="Luo Y."/>
            <person name="Sheng H."/>
        </authorList>
    </citation>
    <scope>NUCLEOTIDE SEQUENCE [LARGE SCALE GENOMIC DNA]</scope>
    <source>
        <strain evidence="8 9">ZS60</strain>
    </source>
</reference>
<feature type="compositionally biased region" description="Low complexity" evidence="2">
    <location>
        <begin position="374"/>
        <end position="390"/>
    </location>
</feature>
<feature type="chain" id="PRO_5018046755" evidence="3">
    <location>
        <begin position="21"/>
        <end position="390"/>
    </location>
</feature>
<dbReference type="Gene3D" id="2.40.30.170">
    <property type="match status" value="1"/>
</dbReference>
<evidence type="ECO:0000259" key="7">
    <source>
        <dbReference type="Pfam" id="PF25989"/>
    </source>
</evidence>
<dbReference type="Pfam" id="PF25989">
    <property type="entry name" value="YknX_C"/>
    <property type="match status" value="1"/>
</dbReference>
<keyword evidence="9" id="KW-1185">Reference proteome</keyword>
<protein>
    <submittedName>
        <fullName evidence="8">Efflux RND transporter periplasmic adaptor subunit</fullName>
    </submittedName>
</protein>
<dbReference type="Pfam" id="PF25954">
    <property type="entry name" value="Beta-barrel_RND_2"/>
    <property type="match status" value="1"/>
</dbReference>
<dbReference type="EMBL" id="RIBS01000009">
    <property type="protein sequence ID" value="RNF82233.1"/>
    <property type="molecule type" value="Genomic_DNA"/>
</dbReference>
<gene>
    <name evidence="8" type="ORF">EER27_15055</name>
</gene>
<dbReference type="SUPFAM" id="SSF111369">
    <property type="entry name" value="HlyD-like secretion proteins"/>
    <property type="match status" value="1"/>
</dbReference>
<dbReference type="Pfam" id="PF25876">
    <property type="entry name" value="HH_MFP_RND"/>
    <property type="match status" value="1"/>
</dbReference>
<name>A0A3M8SN51_9GAMM</name>
<dbReference type="GO" id="GO:0015562">
    <property type="term" value="F:efflux transmembrane transporter activity"/>
    <property type="evidence" value="ECO:0007669"/>
    <property type="project" value="TreeGrafter"/>
</dbReference>
<keyword evidence="3" id="KW-0732">Signal</keyword>
<evidence type="ECO:0000256" key="2">
    <source>
        <dbReference type="SAM" id="MobiDB-lite"/>
    </source>
</evidence>
<dbReference type="AlphaFoldDB" id="A0A3M8SN51"/>
<comment type="caution">
    <text evidence="8">The sequence shown here is derived from an EMBL/GenBank/DDBJ whole genome shotgun (WGS) entry which is preliminary data.</text>
</comment>
<dbReference type="Pfam" id="PF25917">
    <property type="entry name" value="BSH_RND"/>
    <property type="match status" value="1"/>
</dbReference>